<dbReference type="SMART" id="SM00848">
    <property type="entry name" value="Inhibitor_I29"/>
    <property type="match status" value="1"/>
</dbReference>
<feature type="transmembrane region" description="Helical" evidence="7">
    <location>
        <begin position="261"/>
        <end position="281"/>
    </location>
</feature>
<feature type="transmembrane region" description="Helical" evidence="7">
    <location>
        <begin position="59"/>
        <end position="80"/>
    </location>
</feature>
<protein>
    <submittedName>
        <fullName evidence="10">Uncharacterized protein</fullName>
    </submittedName>
</protein>
<evidence type="ECO:0000313" key="11">
    <source>
        <dbReference type="Proteomes" id="UP000663881"/>
    </source>
</evidence>
<sequence length="784" mass="88237">MVIRQYRLATPVTDDDDNNHTRQLYRIVNDSETNKNTVFLLDKEETKHVSESISSTPRWWLVIPCLLLITLASAPDLLILNDFIVRRYERQYGLDTSDRTQRSTCHESSTVTSGYWYLDEDSSAGANYNKVQQHAAKFNVKNSLATLIPSLFAIVVLGSNCDTIGRRPLLFLPFIGKVVRYSLMLIIVTHDLPDGYLMAAHACEAVFGSFGIVMLSALAYITDCTHESERTRPFLLAEVITLVARVVPVLAVGLWLQHFLYIIPTSVCLGLSVIGMLYVLFIQPESVQHMRNKSIIRQIASIRLQPIVRCIQVFLIKRPGHNQQYLLLISIANILLLLMLFGYMSMFALFAYGRPFCMNALDVGLLATTHAISASAFIGSFFFITMPILRSKLSRLVEPTEYAIVFIAAAFIEAGGDKAMDAVSNAVYNASLHFLPGLIFLVLALLGIFPLLIMSGYCFPTSNESWSSFKRVFKKKYFSNEEEINRRQIWEGNVAMIHKHNLEVDLGLHSYTLAMNQFGDMTNEEFRKQMNGYKMPSENEINYQIFSAPANLILPDSVDWRSKGYVTYVKDQGQCGSCWAFSTTGALEGQHFAKTSQLIPLSEQNLVDCSLLNFGCNGGNQDLAYDYIKMHHGISDEQSYPYWAERDICQFAKIHIAATTTVNIYILNYCLFICLFKGYTRIKKHNETDLQAAIATIGPIAISIDASQSSFQFYSSGVYNEPNCSTKRLDHAVLAVGYGTLNSTDYYIVKNSWGVNWGTRGYILMSRNKQNQCGIATSALYPLV</sequence>
<feature type="domain" description="Peptidase C1A papain C-terminal" evidence="8">
    <location>
        <begin position="554"/>
        <end position="783"/>
    </location>
</feature>
<proteinExistence type="inferred from homology"/>
<dbReference type="AlphaFoldDB" id="A0A819NRY8"/>
<keyword evidence="7" id="KW-0812">Transmembrane</keyword>
<evidence type="ECO:0000256" key="2">
    <source>
        <dbReference type="ARBA" id="ARBA00022670"/>
    </source>
</evidence>
<dbReference type="InterPro" id="IPR000668">
    <property type="entry name" value="Peptidase_C1A_C"/>
</dbReference>
<dbReference type="Gene3D" id="1.20.1250.20">
    <property type="entry name" value="MFS general substrate transporter like domains"/>
    <property type="match status" value="1"/>
</dbReference>
<feature type="transmembrane region" description="Helical" evidence="7">
    <location>
        <begin position="234"/>
        <end position="255"/>
    </location>
</feature>
<dbReference type="GO" id="GO:0006508">
    <property type="term" value="P:proteolysis"/>
    <property type="evidence" value="ECO:0007669"/>
    <property type="project" value="UniProtKB-KW"/>
</dbReference>
<dbReference type="SUPFAM" id="SSF103473">
    <property type="entry name" value="MFS general substrate transporter"/>
    <property type="match status" value="1"/>
</dbReference>
<gene>
    <name evidence="10" type="ORF">OKA104_LOCUS29790</name>
</gene>
<keyword evidence="6" id="KW-1015">Disulfide bond</keyword>
<feature type="transmembrane region" description="Helical" evidence="7">
    <location>
        <begin position="196"/>
        <end position="222"/>
    </location>
</feature>
<keyword evidence="7" id="KW-1133">Transmembrane helix</keyword>
<dbReference type="GO" id="GO:0008234">
    <property type="term" value="F:cysteine-type peptidase activity"/>
    <property type="evidence" value="ECO:0007669"/>
    <property type="project" value="UniProtKB-KW"/>
</dbReference>
<evidence type="ECO:0000259" key="8">
    <source>
        <dbReference type="SMART" id="SM00645"/>
    </source>
</evidence>
<dbReference type="PRINTS" id="PR00705">
    <property type="entry name" value="PAPAIN"/>
</dbReference>
<dbReference type="PROSITE" id="PS00139">
    <property type="entry name" value="THIOL_PROTEASE_CYS"/>
    <property type="match status" value="1"/>
</dbReference>
<dbReference type="Proteomes" id="UP000663881">
    <property type="component" value="Unassembled WGS sequence"/>
</dbReference>
<dbReference type="InterPro" id="IPR039417">
    <property type="entry name" value="Peptidase_C1A_papain-like"/>
</dbReference>
<feature type="domain" description="Cathepsin propeptide inhibitor" evidence="9">
    <location>
        <begin position="466"/>
        <end position="526"/>
    </location>
</feature>
<dbReference type="Pfam" id="PF00112">
    <property type="entry name" value="Peptidase_C1"/>
    <property type="match status" value="1"/>
</dbReference>
<dbReference type="InterPro" id="IPR025660">
    <property type="entry name" value="Pept_his_AS"/>
</dbReference>
<reference evidence="10" key="1">
    <citation type="submission" date="2021-02" db="EMBL/GenBank/DDBJ databases">
        <authorList>
            <person name="Nowell W R."/>
        </authorList>
    </citation>
    <scope>NUCLEOTIDE SEQUENCE</scope>
</reference>
<dbReference type="InterPro" id="IPR038765">
    <property type="entry name" value="Papain-like_cys_pep_sf"/>
</dbReference>
<dbReference type="CDD" id="cd02248">
    <property type="entry name" value="Peptidase_C1A"/>
    <property type="match status" value="1"/>
</dbReference>
<dbReference type="Pfam" id="PF08246">
    <property type="entry name" value="Inhibitor_I29"/>
    <property type="match status" value="1"/>
</dbReference>
<dbReference type="InterPro" id="IPR036259">
    <property type="entry name" value="MFS_trans_sf"/>
</dbReference>
<comment type="caution">
    <text evidence="10">The sequence shown here is derived from an EMBL/GenBank/DDBJ whole genome shotgun (WGS) entry which is preliminary data.</text>
</comment>
<name>A0A819NRY8_9BILA</name>
<dbReference type="SMART" id="SM00645">
    <property type="entry name" value="Pept_C1"/>
    <property type="match status" value="1"/>
</dbReference>
<dbReference type="PROSITE" id="PS00639">
    <property type="entry name" value="THIOL_PROTEASE_HIS"/>
    <property type="match status" value="1"/>
</dbReference>
<keyword evidence="2" id="KW-0645">Protease</keyword>
<dbReference type="SUPFAM" id="SSF54001">
    <property type="entry name" value="Cysteine proteinases"/>
    <property type="match status" value="1"/>
</dbReference>
<evidence type="ECO:0000256" key="4">
    <source>
        <dbReference type="ARBA" id="ARBA00022807"/>
    </source>
</evidence>
<dbReference type="InterPro" id="IPR000169">
    <property type="entry name" value="Pept_cys_AS"/>
</dbReference>
<keyword evidence="3" id="KW-0378">Hydrolase</keyword>
<dbReference type="InterPro" id="IPR013128">
    <property type="entry name" value="Peptidase_C1A"/>
</dbReference>
<keyword evidence="7" id="KW-0472">Membrane</keyword>
<evidence type="ECO:0000256" key="1">
    <source>
        <dbReference type="ARBA" id="ARBA00008455"/>
    </source>
</evidence>
<feature type="transmembrane region" description="Helical" evidence="7">
    <location>
        <begin position="325"/>
        <end position="351"/>
    </location>
</feature>
<feature type="transmembrane region" description="Helical" evidence="7">
    <location>
        <begin position="169"/>
        <end position="190"/>
    </location>
</feature>
<accession>A0A819NRY8</accession>
<dbReference type="FunFam" id="3.90.70.10:FF:000006">
    <property type="entry name" value="Cathepsin S"/>
    <property type="match status" value="1"/>
</dbReference>
<dbReference type="EMBL" id="CAJOAY010003085">
    <property type="protein sequence ID" value="CAF4001111.1"/>
    <property type="molecule type" value="Genomic_DNA"/>
</dbReference>
<feature type="transmembrane region" description="Helical" evidence="7">
    <location>
        <begin position="434"/>
        <end position="459"/>
    </location>
</feature>
<feature type="transmembrane region" description="Helical" evidence="7">
    <location>
        <begin position="363"/>
        <end position="384"/>
    </location>
</feature>
<dbReference type="Gene3D" id="3.90.70.10">
    <property type="entry name" value="Cysteine proteinases"/>
    <property type="match status" value="1"/>
</dbReference>
<keyword evidence="4" id="KW-0788">Thiol protease</keyword>
<dbReference type="InterPro" id="IPR013201">
    <property type="entry name" value="Prot_inhib_I29"/>
</dbReference>
<evidence type="ECO:0000313" key="10">
    <source>
        <dbReference type="EMBL" id="CAF4001111.1"/>
    </source>
</evidence>
<evidence type="ECO:0000256" key="6">
    <source>
        <dbReference type="ARBA" id="ARBA00023157"/>
    </source>
</evidence>
<comment type="similarity">
    <text evidence="1">Belongs to the peptidase C1 family.</text>
</comment>
<evidence type="ECO:0000256" key="7">
    <source>
        <dbReference type="SAM" id="Phobius"/>
    </source>
</evidence>
<evidence type="ECO:0000256" key="3">
    <source>
        <dbReference type="ARBA" id="ARBA00022801"/>
    </source>
</evidence>
<evidence type="ECO:0000256" key="5">
    <source>
        <dbReference type="ARBA" id="ARBA00023145"/>
    </source>
</evidence>
<dbReference type="PANTHER" id="PTHR12411">
    <property type="entry name" value="CYSTEINE PROTEASE FAMILY C1-RELATED"/>
    <property type="match status" value="1"/>
</dbReference>
<evidence type="ECO:0000259" key="9">
    <source>
        <dbReference type="SMART" id="SM00848"/>
    </source>
</evidence>
<keyword evidence="5" id="KW-0865">Zymogen</keyword>
<organism evidence="10 11">
    <name type="scientific">Adineta steineri</name>
    <dbReference type="NCBI Taxonomy" id="433720"/>
    <lineage>
        <taxon>Eukaryota</taxon>
        <taxon>Metazoa</taxon>
        <taxon>Spiralia</taxon>
        <taxon>Gnathifera</taxon>
        <taxon>Rotifera</taxon>
        <taxon>Eurotatoria</taxon>
        <taxon>Bdelloidea</taxon>
        <taxon>Adinetida</taxon>
        <taxon>Adinetidae</taxon>
        <taxon>Adineta</taxon>
    </lineage>
</organism>